<dbReference type="GO" id="GO:0012505">
    <property type="term" value="C:endomembrane system"/>
    <property type="evidence" value="ECO:0007669"/>
    <property type="project" value="TreeGrafter"/>
</dbReference>
<dbReference type="InterPro" id="IPR025754">
    <property type="entry name" value="TRC8_N_dom"/>
</dbReference>
<name>A0A8C4QQR7_EPTBU</name>
<dbReference type="InterPro" id="IPR001841">
    <property type="entry name" value="Znf_RING"/>
</dbReference>
<dbReference type="GO" id="GO:0008270">
    <property type="term" value="F:zinc ion binding"/>
    <property type="evidence" value="ECO:0007669"/>
    <property type="project" value="UniProtKB-KW"/>
</dbReference>
<evidence type="ECO:0000256" key="7">
    <source>
        <dbReference type="ARBA" id="ARBA00023136"/>
    </source>
</evidence>
<keyword evidence="3" id="KW-0479">Metal-binding</keyword>
<feature type="transmembrane region" description="Helical" evidence="9">
    <location>
        <begin position="406"/>
        <end position="428"/>
    </location>
</feature>
<feature type="transmembrane region" description="Helical" evidence="9">
    <location>
        <begin position="338"/>
        <end position="359"/>
    </location>
</feature>
<keyword evidence="5" id="KW-0862">Zinc</keyword>
<dbReference type="GO" id="GO:0043161">
    <property type="term" value="P:proteasome-mediated ubiquitin-dependent protein catabolic process"/>
    <property type="evidence" value="ECO:0007669"/>
    <property type="project" value="TreeGrafter"/>
</dbReference>
<dbReference type="AlphaFoldDB" id="A0A8C4QQR7"/>
<organism evidence="11 12">
    <name type="scientific">Eptatretus burgeri</name>
    <name type="common">Inshore hagfish</name>
    <dbReference type="NCBI Taxonomy" id="7764"/>
    <lineage>
        <taxon>Eukaryota</taxon>
        <taxon>Metazoa</taxon>
        <taxon>Chordata</taxon>
        <taxon>Craniata</taxon>
        <taxon>Vertebrata</taxon>
        <taxon>Cyclostomata</taxon>
        <taxon>Myxini</taxon>
        <taxon>Myxiniformes</taxon>
        <taxon>Myxinidae</taxon>
        <taxon>Eptatretinae</taxon>
        <taxon>Eptatretus</taxon>
    </lineage>
</organism>
<sequence>MHPLVRWGLRVPLVLILAVLSHWDAFVLARQFGQQEALWAVVFIAGHALVWMLFLLPLELLKSLYLDVLHIITIGLIFYFSLQSVELKAHEVHTDWNLTLFLLLPILLVQGLFIISPAAQLMPCYAFIGPVVPTLAKLIGCPVHLLPISKSLGLGITVSQVIYLLHIAIRRVKSELQHQLGRAFRVLHNQGGFALLTMVWNDLELANTFFLLLLTNFMLFPTQHQPSNTNWTAILINRTLDDALAFLLLAVLSGFISLEAAPRAVLIAISLIVYCTEALHSALKATQYSLLSLTIFSNKDIWQHAKAIILTVVLGLLPHMLMLGMVQPQHFTSWSLVLTIRAGAITLQAFSHIIIYILYMQEKATKSHAFDRMDDTIHYLQGACHGATLLSRLAVVLLGLTGWNSGYVPFFVIALLTFYTYLNVWLPAHRGWCSIRRRQHAEKLIRSMETLQGQQSQEICPICYQEIKSGVKTQCGHFYHIGCLQKWLGLQVVCPMCHQNLEQEACDR</sequence>
<dbReference type="PANTHER" id="PTHR22763">
    <property type="entry name" value="RING ZINC FINGER PROTEIN"/>
    <property type="match status" value="1"/>
</dbReference>
<dbReference type="PANTHER" id="PTHR22763:SF190">
    <property type="entry name" value="RING FINGER PROTEIN 24"/>
    <property type="match status" value="1"/>
</dbReference>
<keyword evidence="7 9" id="KW-0472">Membrane</keyword>
<accession>A0A8C4QQR7</accession>
<feature type="transmembrane region" description="Helical" evidence="9">
    <location>
        <begin position="379"/>
        <end position="400"/>
    </location>
</feature>
<evidence type="ECO:0000256" key="2">
    <source>
        <dbReference type="ARBA" id="ARBA00022692"/>
    </source>
</evidence>
<feature type="transmembrane region" description="Helical" evidence="9">
    <location>
        <begin position="96"/>
        <end position="115"/>
    </location>
</feature>
<proteinExistence type="predicted"/>
<dbReference type="Proteomes" id="UP000694388">
    <property type="component" value="Unplaced"/>
</dbReference>
<dbReference type="SMART" id="SM00184">
    <property type="entry name" value="RING"/>
    <property type="match status" value="1"/>
</dbReference>
<comment type="subcellular location">
    <subcellularLocation>
        <location evidence="1">Membrane</location>
        <topology evidence="1">Multi-pass membrane protein</topology>
    </subcellularLocation>
</comment>
<evidence type="ECO:0000256" key="1">
    <source>
        <dbReference type="ARBA" id="ARBA00004141"/>
    </source>
</evidence>
<keyword evidence="4 8" id="KW-0863">Zinc-finger</keyword>
<keyword evidence="12" id="KW-1185">Reference proteome</keyword>
<dbReference type="Gene3D" id="3.30.40.10">
    <property type="entry name" value="Zinc/RING finger domain, C3HC4 (zinc finger)"/>
    <property type="match status" value="1"/>
</dbReference>
<dbReference type="Pfam" id="PF13705">
    <property type="entry name" value="TRC8_N"/>
    <property type="match status" value="2"/>
</dbReference>
<reference evidence="11" key="1">
    <citation type="submission" date="2025-08" db="UniProtKB">
        <authorList>
            <consortium name="Ensembl"/>
        </authorList>
    </citation>
    <scope>IDENTIFICATION</scope>
</reference>
<dbReference type="InterPro" id="IPR013083">
    <property type="entry name" value="Znf_RING/FYVE/PHD"/>
</dbReference>
<feature type="transmembrane region" description="Helical" evidence="9">
    <location>
        <begin position="152"/>
        <end position="169"/>
    </location>
</feature>
<feature type="transmembrane region" description="Helical" evidence="9">
    <location>
        <begin position="127"/>
        <end position="146"/>
    </location>
</feature>
<feature type="transmembrane region" description="Helical" evidence="9">
    <location>
        <begin position="307"/>
        <end position="326"/>
    </location>
</feature>
<keyword evidence="6 9" id="KW-1133">Transmembrane helix</keyword>
<evidence type="ECO:0000256" key="4">
    <source>
        <dbReference type="ARBA" id="ARBA00022771"/>
    </source>
</evidence>
<evidence type="ECO:0000256" key="9">
    <source>
        <dbReference type="SAM" id="Phobius"/>
    </source>
</evidence>
<evidence type="ECO:0000313" key="11">
    <source>
        <dbReference type="Ensembl" id="ENSEBUP00000019039.1"/>
    </source>
</evidence>
<feature type="transmembrane region" description="Helical" evidence="9">
    <location>
        <begin position="64"/>
        <end position="84"/>
    </location>
</feature>
<keyword evidence="2 9" id="KW-0812">Transmembrane</keyword>
<evidence type="ECO:0000256" key="5">
    <source>
        <dbReference type="ARBA" id="ARBA00022833"/>
    </source>
</evidence>
<dbReference type="Pfam" id="PF13639">
    <property type="entry name" value="zf-RING_2"/>
    <property type="match status" value="1"/>
</dbReference>
<protein>
    <recommendedName>
        <fullName evidence="10">RING-type domain-containing protein</fullName>
    </recommendedName>
</protein>
<evidence type="ECO:0000256" key="8">
    <source>
        <dbReference type="PROSITE-ProRule" id="PRU00175"/>
    </source>
</evidence>
<dbReference type="GO" id="GO:0061630">
    <property type="term" value="F:ubiquitin protein ligase activity"/>
    <property type="evidence" value="ECO:0007669"/>
    <property type="project" value="TreeGrafter"/>
</dbReference>
<dbReference type="GO" id="GO:0016020">
    <property type="term" value="C:membrane"/>
    <property type="evidence" value="ECO:0007669"/>
    <property type="project" value="UniProtKB-SubCell"/>
</dbReference>
<dbReference type="GeneTree" id="ENSGT00940000169216"/>
<reference evidence="11" key="2">
    <citation type="submission" date="2025-09" db="UniProtKB">
        <authorList>
            <consortium name="Ensembl"/>
        </authorList>
    </citation>
    <scope>IDENTIFICATION</scope>
</reference>
<dbReference type="PROSITE" id="PS50089">
    <property type="entry name" value="ZF_RING_2"/>
    <property type="match status" value="1"/>
</dbReference>
<feature type="transmembrane region" description="Helical" evidence="9">
    <location>
        <begin position="243"/>
        <end position="261"/>
    </location>
</feature>
<dbReference type="InterPro" id="IPR050731">
    <property type="entry name" value="HRD1_E3_ubiq-ligases"/>
</dbReference>
<dbReference type="Ensembl" id="ENSEBUT00000019615.1">
    <property type="protein sequence ID" value="ENSEBUP00000019039.1"/>
    <property type="gene ID" value="ENSEBUG00000011863.1"/>
</dbReference>
<dbReference type="SUPFAM" id="SSF57850">
    <property type="entry name" value="RING/U-box"/>
    <property type="match status" value="1"/>
</dbReference>
<evidence type="ECO:0000259" key="10">
    <source>
        <dbReference type="PROSITE" id="PS50089"/>
    </source>
</evidence>
<evidence type="ECO:0000313" key="12">
    <source>
        <dbReference type="Proteomes" id="UP000694388"/>
    </source>
</evidence>
<feature type="domain" description="RING-type" evidence="10">
    <location>
        <begin position="460"/>
        <end position="498"/>
    </location>
</feature>
<feature type="transmembrane region" description="Helical" evidence="9">
    <location>
        <begin position="39"/>
        <end position="57"/>
    </location>
</feature>
<evidence type="ECO:0000256" key="3">
    <source>
        <dbReference type="ARBA" id="ARBA00022723"/>
    </source>
</evidence>
<evidence type="ECO:0000256" key="6">
    <source>
        <dbReference type="ARBA" id="ARBA00022989"/>
    </source>
</evidence>